<dbReference type="AlphaFoldDB" id="A0A328Z1P8"/>
<comment type="caution">
    <text evidence="1">The sequence shown here is derived from an EMBL/GenBank/DDBJ whole genome shotgun (WGS) entry which is preliminary data.</text>
</comment>
<proteinExistence type="predicted"/>
<dbReference type="EMBL" id="QLTA01000024">
    <property type="protein sequence ID" value="RAR79990.1"/>
    <property type="molecule type" value="Genomic_DNA"/>
</dbReference>
<accession>A0A328Z1P8</accession>
<organism evidence="1 2">
    <name type="scientific">Paracidovorax anthurii</name>
    <dbReference type="NCBI Taxonomy" id="78229"/>
    <lineage>
        <taxon>Bacteria</taxon>
        <taxon>Pseudomonadati</taxon>
        <taxon>Pseudomonadota</taxon>
        <taxon>Betaproteobacteria</taxon>
        <taxon>Burkholderiales</taxon>
        <taxon>Comamonadaceae</taxon>
        <taxon>Paracidovorax</taxon>
    </lineage>
</organism>
<reference evidence="1 2" key="1">
    <citation type="submission" date="2018-06" db="EMBL/GenBank/DDBJ databases">
        <title>Genomic Encyclopedia of Archaeal and Bacterial Type Strains, Phase II (KMG-II): from individual species to whole genera.</title>
        <authorList>
            <person name="Goeker M."/>
        </authorList>
    </citation>
    <scope>NUCLEOTIDE SEQUENCE [LARGE SCALE GENOMIC DNA]</scope>
    <source>
        <strain evidence="1 2">CFPB 3232</strain>
    </source>
</reference>
<protein>
    <submittedName>
        <fullName evidence="1">Uncharacterized protein</fullName>
    </submittedName>
</protein>
<gene>
    <name evidence="1" type="ORF">AX018_102432</name>
</gene>
<evidence type="ECO:0000313" key="1">
    <source>
        <dbReference type="EMBL" id="RAR79990.1"/>
    </source>
</evidence>
<evidence type="ECO:0000313" key="2">
    <source>
        <dbReference type="Proteomes" id="UP000248856"/>
    </source>
</evidence>
<sequence length="34" mass="3940">MNTLGQYAVTRITAGTSNVTLRQNYSFPMQWYVQ</sequence>
<name>A0A328Z1P8_9BURK</name>
<keyword evidence="2" id="KW-1185">Reference proteome</keyword>
<dbReference type="Proteomes" id="UP000248856">
    <property type="component" value="Unassembled WGS sequence"/>
</dbReference>